<evidence type="ECO:0000259" key="1">
    <source>
        <dbReference type="Pfam" id="PF02625"/>
    </source>
</evidence>
<dbReference type="Proteomes" id="UP000236592">
    <property type="component" value="Chromosome"/>
</dbReference>
<dbReference type="EMBL" id="CP025938">
    <property type="protein sequence ID" value="AUS06982.1"/>
    <property type="molecule type" value="Genomic_DNA"/>
</dbReference>
<feature type="domain" description="XdhC- CoxI" evidence="1">
    <location>
        <begin position="21"/>
        <end position="82"/>
    </location>
</feature>
<dbReference type="InterPro" id="IPR003777">
    <property type="entry name" value="XdhC_CoxI"/>
</dbReference>
<accession>A0A2I7SM69</accession>
<dbReference type="PANTHER" id="PTHR30388:SF6">
    <property type="entry name" value="XANTHINE DEHYDROGENASE SUBUNIT A-RELATED"/>
    <property type="match status" value="1"/>
</dbReference>
<dbReference type="Pfam" id="PF02625">
    <property type="entry name" value="XdhC_CoxI"/>
    <property type="match status" value="1"/>
</dbReference>
<proteinExistence type="predicted"/>
<protein>
    <submittedName>
        <fullName evidence="3">XshC-Cox1-family protein</fullName>
    </submittedName>
</protein>
<organism evidence="3 4">
    <name type="scientific">Pseudotamlana carrageenivorans</name>
    <dbReference type="NCBI Taxonomy" id="2069432"/>
    <lineage>
        <taxon>Bacteria</taxon>
        <taxon>Pseudomonadati</taxon>
        <taxon>Bacteroidota</taxon>
        <taxon>Flavobacteriia</taxon>
        <taxon>Flavobacteriales</taxon>
        <taxon>Flavobacteriaceae</taxon>
        <taxon>Pseudotamlana</taxon>
    </lineage>
</organism>
<keyword evidence="4" id="KW-1185">Reference proteome</keyword>
<dbReference type="InterPro" id="IPR027051">
    <property type="entry name" value="XdhC_Rossmann_dom"/>
</dbReference>
<dbReference type="Gene3D" id="3.40.50.720">
    <property type="entry name" value="NAD(P)-binding Rossmann-like Domain"/>
    <property type="match status" value="1"/>
</dbReference>
<sequence length="340" mass="38174">MTHEFKNIVKAAVEAKECGLKSVLASVVDLDGSSYRRPGVRMLITENGTLTGAVSGGCVEKEIVLQAESIFKTDIAKIMTYDGRYRLGCEGVLYILIEPYEPHVSFESVFKTCLMLRKSFQLKSYYEKEVKMSKAFGTMVHIDDEVYPLNPRLKNQQLDKKSIFSQTMPPCFKLIIIGAEHDAVQLCKYAALTGWEVIIVSNIKENKSIKEFPSAETLWATTPETVDFSLVDQQTAVVLMTHNFAYDLRYLVALSKCHPNYIGVLGPARRREDLLSQLMTYCPELDTEFLDLVHGPAGLNIGSETPQEIAVSIVSEILAITRNKHPMSLSEKQGRIHQEK</sequence>
<dbReference type="InterPro" id="IPR052698">
    <property type="entry name" value="MoCofactor_Util/Proc"/>
</dbReference>
<reference evidence="4" key="1">
    <citation type="submission" date="2018-01" db="EMBL/GenBank/DDBJ databases">
        <title>Complete genome of Tamlana sp. UJ94.</title>
        <authorList>
            <person name="Jung J."/>
            <person name="Chung D."/>
            <person name="Bae S.S."/>
            <person name="Baek K."/>
        </authorList>
    </citation>
    <scope>NUCLEOTIDE SEQUENCE [LARGE SCALE GENOMIC DNA]</scope>
    <source>
        <strain evidence="4">UJ94</strain>
    </source>
</reference>
<dbReference type="KEGG" id="taj:C1A40_16700"/>
<evidence type="ECO:0000313" key="3">
    <source>
        <dbReference type="EMBL" id="AUS06982.1"/>
    </source>
</evidence>
<evidence type="ECO:0000313" key="4">
    <source>
        <dbReference type="Proteomes" id="UP000236592"/>
    </source>
</evidence>
<dbReference type="AlphaFoldDB" id="A0A2I7SM69"/>
<evidence type="ECO:0000259" key="2">
    <source>
        <dbReference type="Pfam" id="PF13478"/>
    </source>
</evidence>
<name>A0A2I7SM69_9FLAO</name>
<feature type="domain" description="XdhC Rossmann" evidence="2">
    <location>
        <begin position="174"/>
        <end position="317"/>
    </location>
</feature>
<dbReference type="PANTHER" id="PTHR30388">
    <property type="entry name" value="ALDEHYDE OXIDOREDUCTASE MOLYBDENUM COFACTOR ASSEMBLY PROTEIN"/>
    <property type="match status" value="1"/>
</dbReference>
<gene>
    <name evidence="3" type="ORF">C1A40_16700</name>
</gene>
<dbReference type="OrthoDB" id="9773039at2"/>
<dbReference type="RefSeq" id="WP_102996887.1">
    <property type="nucleotide sequence ID" value="NZ_CP025938.1"/>
</dbReference>
<dbReference type="Pfam" id="PF13478">
    <property type="entry name" value="XdhC_C"/>
    <property type="match status" value="1"/>
</dbReference>